<organism evidence="2 3">
    <name type="scientific">Flavobacterium erciyesense</name>
    <dbReference type="NCBI Taxonomy" id="2825842"/>
    <lineage>
        <taxon>Bacteria</taxon>
        <taxon>Pseudomonadati</taxon>
        <taxon>Bacteroidota</taxon>
        <taxon>Flavobacteriia</taxon>
        <taxon>Flavobacteriales</taxon>
        <taxon>Flavobacteriaceae</taxon>
        <taxon>Flavobacterium</taxon>
    </lineage>
</organism>
<accession>A0ABS5D6P4</accession>
<reference evidence="2 3" key="1">
    <citation type="submission" date="2021-04" db="EMBL/GenBank/DDBJ databases">
        <title>Description of novel Flavobacterium sp. F-328.</title>
        <authorList>
            <person name="Saticioglu I.B."/>
        </authorList>
    </citation>
    <scope>NUCLEOTIDE SEQUENCE [LARGE SCALE GENOMIC DNA]</scope>
    <source>
        <strain evidence="2 3">F-328</strain>
    </source>
</reference>
<evidence type="ECO:0000256" key="1">
    <source>
        <dbReference type="SAM" id="SignalP"/>
    </source>
</evidence>
<dbReference type="RefSeq" id="WP_210791338.1">
    <property type="nucleotide sequence ID" value="NZ_JAGPXB010000015.1"/>
</dbReference>
<sequence>MKRIVTVMILCFFVGSLYAQKQEKEKVKTTIIQFFEAFHAKDTAQLKTFCHPKMLMQSIAEKSTTATVTADGVASFMKSIASIPAGMAFKEELKGFHIQVNGAIAHAWTPYVFSVNGKVSHTGINAFTFVKNADTWQIVHLIDTRKK</sequence>
<feature type="signal peptide" evidence="1">
    <location>
        <begin position="1"/>
        <end position="21"/>
    </location>
</feature>
<keyword evidence="3" id="KW-1185">Reference proteome</keyword>
<dbReference type="Gene3D" id="3.10.450.50">
    <property type="match status" value="1"/>
</dbReference>
<comment type="caution">
    <text evidence="2">The sequence shown here is derived from an EMBL/GenBank/DDBJ whole genome shotgun (WGS) entry which is preliminary data.</text>
</comment>
<keyword evidence="1" id="KW-0732">Signal</keyword>
<evidence type="ECO:0000313" key="3">
    <source>
        <dbReference type="Proteomes" id="UP000679008"/>
    </source>
</evidence>
<feature type="chain" id="PRO_5045481812" evidence="1">
    <location>
        <begin position="22"/>
        <end position="147"/>
    </location>
</feature>
<dbReference type="Proteomes" id="UP000679008">
    <property type="component" value="Unassembled WGS sequence"/>
</dbReference>
<dbReference type="InterPro" id="IPR032710">
    <property type="entry name" value="NTF2-like_dom_sf"/>
</dbReference>
<dbReference type="EMBL" id="JAGPXB010000015">
    <property type="protein sequence ID" value="MBQ0909673.1"/>
    <property type="molecule type" value="Genomic_DNA"/>
</dbReference>
<protein>
    <submittedName>
        <fullName evidence="2">Nuclear transport factor 2 family protein</fullName>
    </submittedName>
</protein>
<name>A0ABS5D6P4_9FLAO</name>
<dbReference type="SUPFAM" id="SSF54427">
    <property type="entry name" value="NTF2-like"/>
    <property type="match status" value="1"/>
</dbReference>
<proteinExistence type="predicted"/>
<gene>
    <name evidence="2" type="ORF">KBJ98_13235</name>
</gene>
<evidence type="ECO:0000313" key="2">
    <source>
        <dbReference type="EMBL" id="MBQ0909673.1"/>
    </source>
</evidence>